<dbReference type="KEGG" id="pca:Pcar_0349"/>
<gene>
    <name evidence="5" type="ordered locus">Pcar_0349</name>
</gene>
<dbReference type="OrthoDB" id="9775332at2"/>
<protein>
    <submittedName>
        <fullName evidence="5">3-hydroxyacyl-CoA dehydrogenase</fullName>
    </submittedName>
</protein>
<evidence type="ECO:0000259" key="3">
    <source>
        <dbReference type="Pfam" id="PF00725"/>
    </source>
</evidence>
<evidence type="ECO:0000313" key="5">
    <source>
        <dbReference type="EMBL" id="ABA87609.1"/>
    </source>
</evidence>
<dbReference type="GO" id="GO:0070403">
    <property type="term" value="F:NAD+ binding"/>
    <property type="evidence" value="ECO:0007669"/>
    <property type="project" value="InterPro"/>
</dbReference>
<dbReference type="Proteomes" id="UP000002534">
    <property type="component" value="Chromosome"/>
</dbReference>
<dbReference type="InterPro" id="IPR008927">
    <property type="entry name" value="6-PGluconate_DH-like_C_sf"/>
</dbReference>
<organism evidence="5 6">
    <name type="scientific">Syntrophotalea carbinolica (strain DSM 2380 / NBRC 103641 / GraBd1)</name>
    <name type="common">Pelobacter carbinolicus</name>
    <dbReference type="NCBI Taxonomy" id="338963"/>
    <lineage>
        <taxon>Bacteria</taxon>
        <taxon>Pseudomonadati</taxon>
        <taxon>Thermodesulfobacteriota</taxon>
        <taxon>Desulfuromonadia</taxon>
        <taxon>Desulfuromonadales</taxon>
        <taxon>Syntrophotaleaceae</taxon>
        <taxon>Syntrophotalea</taxon>
    </lineage>
</organism>
<dbReference type="EMBL" id="CP000142">
    <property type="protein sequence ID" value="ABA87609.1"/>
    <property type="molecule type" value="Genomic_DNA"/>
</dbReference>
<dbReference type="NCBIfam" id="NF006143">
    <property type="entry name" value="PRK08293.1"/>
    <property type="match status" value="1"/>
</dbReference>
<dbReference type="AlphaFoldDB" id="Q3A7N5"/>
<dbReference type="SUPFAM" id="SSF48179">
    <property type="entry name" value="6-phosphogluconate dehydrogenase C-terminal domain-like"/>
    <property type="match status" value="1"/>
</dbReference>
<evidence type="ECO:0000256" key="2">
    <source>
        <dbReference type="PIRSR" id="PIRSR000105-1"/>
    </source>
</evidence>
<evidence type="ECO:0000313" key="6">
    <source>
        <dbReference type="Proteomes" id="UP000002534"/>
    </source>
</evidence>
<dbReference type="GO" id="GO:0016616">
    <property type="term" value="F:oxidoreductase activity, acting on the CH-OH group of donors, NAD or NADP as acceptor"/>
    <property type="evidence" value="ECO:0007669"/>
    <property type="project" value="InterPro"/>
</dbReference>
<dbReference type="PANTHER" id="PTHR48075:SF5">
    <property type="entry name" value="3-HYDROXYBUTYRYL-COA DEHYDROGENASE"/>
    <property type="match status" value="1"/>
</dbReference>
<dbReference type="SUPFAM" id="SSF51735">
    <property type="entry name" value="NAD(P)-binding Rossmann-fold domains"/>
    <property type="match status" value="1"/>
</dbReference>
<dbReference type="RefSeq" id="WP_011340028.1">
    <property type="nucleotide sequence ID" value="NC_007498.2"/>
</dbReference>
<reference evidence="6" key="1">
    <citation type="submission" date="2005-10" db="EMBL/GenBank/DDBJ databases">
        <title>Complete sequence of Pelobacter carbinolicus DSM 2380.</title>
        <authorList>
            <person name="Copeland A."/>
            <person name="Lucas S."/>
            <person name="Lapidus A."/>
            <person name="Barry K."/>
            <person name="Detter J.C."/>
            <person name="Glavina T."/>
            <person name="Hammon N."/>
            <person name="Israni S."/>
            <person name="Pitluck S."/>
            <person name="Chertkov O."/>
            <person name="Schmutz J."/>
            <person name="Larimer F."/>
            <person name="Land M."/>
            <person name="Kyrpides N."/>
            <person name="Ivanova N."/>
            <person name="Richardson P."/>
        </authorList>
    </citation>
    <scope>NUCLEOTIDE SEQUENCE [LARGE SCALE GENOMIC DNA]</scope>
    <source>
        <strain evidence="6">DSM 2380 / NBRC 103641 / GraBd1</strain>
    </source>
</reference>
<dbReference type="InterPro" id="IPR006108">
    <property type="entry name" value="3HC_DH_C"/>
</dbReference>
<feature type="domain" description="3-hydroxyacyl-CoA dehydrogenase C-terminal" evidence="3">
    <location>
        <begin position="190"/>
        <end position="288"/>
    </location>
</feature>
<feature type="domain" description="3-hydroxyacyl-CoA dehydrogenase NAD binding" evidence="4">
    <location>
        <begin position="8"/>
        <end position="185"/>
    </location>
</feature>
<dbReference type="HOGENOM" id="CLU_009834_2_0_7"/>
<keyword evidence="1" id="KW-0560">Oxidoreductase</keyword>
<sequence length="304" mass="33468">MELKDINQVLVVGGGTMGRQIAFQCAAHGYFVTIYDISAEVLQATQKRIGAYADYLVAEGHIQPQAAKRAINRISISTDARQAANADLLCEAVPEDPALKGEVFARFDRYCPQRTIFSTNASLLVPSQIAKATGRPDRFLALHFHQPVWVGNLADVMPHAGTSSEVVKVVHDFAKSINQIPLVLNKENFGYVFNAMYSGLNSAAITLAANGVAAVPDIDRAWMTVMKMPKGPLGMLDVMGLDTVWQVTDYWGKTTRDAQTIKNASYLKEEYLEKGWLGVKTGRGFYSYPHPAYQDPKFIHGGRI</sequence>
<dbReference type="Pfam" id="PF00725">
    <property type="entry name" value="3HCDH"/>
    <property type="match status" value="1"/>
</dbReference>
<evidence type="ECO:0000259" key="4">
    <source>
        <dbReference type="Pfam" id="PF02737"/>
    </source>
</evidence>
<dbReference type="PANTHER" id="PTHR48075">
    <property type="entry name" value="3-HYDROXYACYL-COA DEHYDROGENASE FAMILY PROTEIN"/>
    <property type="match status" value="1"/>
</dbReference>
<dbReference type="Gene3D" id="1.10.1040.10">
    <property type="entry name" value="N-(1-d-carboxylethyl)-l-norvaline Dehydrogenase, domain 2"/>
    <property type="match status" value="1"/>
</dbReference>
<dbReference type="eggNOG" id="COG1250">
    <property type="taxonomic scope" value="Bacteria"/>
</dbReference>
<dbReference type="InterPro" id="IPR013328">
    <property type="entry name" value="6PGD_dom2"/>
</dbReference>
<dbReference type="Gene3D" id="3.40.50.720">
    <property type="entry name" value="NAD(P)-binding Rossmann-like Domain"/>
    <property type="match status" value="1"/>
</dbReference>
<dbReference type="InterPro" id="IPR022694">
    <property type="entry name" value="3-OHacyl-CoA_DH"/>
</dbReference>
<dbReference type="STRING" id="338963.Pcar_0349"/>
<keyword evidence="6" id="KW-1185">Reference proteome</keyword>
<reference evidence="5 6" key="2">
    <citation type="journal article" date="2012" name="BMC Genomics">
        <title>The genome of Pelobacter carbinolicus reveals surprising metabolic capabilities and physiological features.</title>
        <authorList>
            <person name="Aklujkar M."/>
            <person name="Haveman S.A."/>
            <person name="Didonato R.Jr."/>
            <person name="Chertkov O."/>
            <person name="Han C.S."/>
            <person name="Land M.L."/>
            <person name="Brown P."/>
            <person name="Lovley D.R."/>
        </authorList>
    </citation>
    <scope>NUCLEOTIDE SEQUENCE [LARGE SCALE GENOMIC DNA]</scope>
    <source>
        <strain evidence="6">DSM 2380 / NBRC 103641 / GraBd1</strain>
    </source>
</reference>
<dbReference type="GO" id="GO:0006631">
    <property type="term" value="P:fatty acid metabolic process"/>
    <property type="evidence" value="ECO:0007669"/>
    <property type="project" value="InterPro"/>
</dbReference>
<accession>Q3A7N5</accession>
<dbReference type="InterPro" id="IPR006176">
    <property type="entry name" value="3-OHacyl-CoA_DH_NAD-bd"/>
</dbReference>
<dbReference type="InterPro" id="IPR036291">
    <property type="entry name" value="NAD(P)-bd_dom_sf"/>
</dbReference>
<proteinExistence type="predicted"/>
<dbReference type="Pfam" id="PF02737">
    <property type="entry name" value="3HCDH_N"/>
    <property type="match status" value="1"/>
</dbReference>
<evidence type="ECO:0000256" key="1">
    <source>
        <dbReference type="ARBA" id="ARBA00023002"/>
    </source>
</evidence>
<name>Q3A7N5_SYNC1</name>
<feature type="site" description="Important for catalytic activity" evidence="2">
    <location>
        <position position="143"/>
    </location>
</feature>
<dbReference type="PIRSF" id="PIRSF000105">
    <property type="entry name" value="HCDH"/>
    <property type="match status" value="1"/>
</dbReference>